<accession>A0A1I3ZC52</accession>
<dbReference type="InterPro" id="IPR057342">
    <property type="entry name" value="DEXDc_RapA"/>
</dbReference>
<dbReference type="GO" id="GO:0006355">
    <property type="term" value="P:regulation of DNA-templated transcription"/>
    <property type="evidence" value="ECO:0007669"/>
    <property type="project" value="UniProtKB-UniRule"/>
</dbReference>
<feature type="domain" description="Helicase ATP-binding" evidence="11">
    <location>
        <begin position="165"/>
        <end position="336"/>
    </location>
</feature>
<dbReference type="EMBL" id="FOSH01000010">
    <property type="protein sequence ID" value="SFK41176.1"/>
    <property type="molecule type" value="Genomic_DNA"/>
</dbReference>
<dbReference type="InterPro" id="IPR022737">
    <property type="entry name" value="RapA_C"/>
</dbReference>
<dbReference type="Pfam" id="PF12137">
    <property type="entry name" value="RapA_C"/>
    <property type="match status" value="1"/>
</dbReference>
<dbReference type="Gene3D" id="6.10.140.1500">
    <property type="match status" value="1"/>
</dbReference>
<protein>
    <recommendedName>
        <fullName evidence="9">RNA polymerase-associated protein RapA</fullName>
        <ecNumber evidence="9">3.6.4.-</ecNumber>
    </recommendedName>
    <alternativeName>
        <fullName evidence="9">ATP-dependent helicase HepA</fullName>
    </alternativeName>
</protein>
<evidence type="ECO:0000256" key="8">
    <source>
        <dbReference type="ARBA" id="ARBA00023163"/>
    </source>
</evidence>
<keyword evidence="7 9" id="KW-0010">Activator</keyword>
<dbReference type="Gene3D" id="6.10.140.2230">
    <property type="match status" value="1"/>
</dbReference>
<dbReference type="InterPro" id="IPR038718">
    <property type="entry name" value="SNF2-like_sf"/>
</dbReference>
<dbReference type="InterPro" id="IPR027417">
    <property type="entry name" value="P-loop_NTPase"/>
</dbReference>
<comment type="subunit">
    <text evidence="9">Interacts with the RNAP. Has a higher affinity for the core RNAP than for the holoenzyme. Its ATPase activity is stimulated by binding to RNAP.</text>
</comment>
<dbReference type="HAMAP" id="MF_01821">
    <property type="entry name" value="Helicase_RapA"/>
    <property type="match status" value="1"/>
</dbReference>
<feature type="binding site" evidence="9">
    <location>
        <begin position="178"/>
        <end position="185"/>
    </location>
    <ligand>
        <name>ATP</name>
        <dbReference type="ChEBI" id="CHEBI:30616"/>
    </ligand>
</feature>
<evidence type="ECO:0000256" key="5">
    <source>
        <dbReference type="ARBA" id="ARBA00023015"/>
    </source>
</evidence>
<dbReference type="SUPFAM" id="SSF52540">
    <property type="entry name" value="P-loop containing nucleoside triphosphate hydrolases"/>
    <property type="match status" value="2"/>
</dbReference>
<evidence type="ECO:0000256" key="9">
    <source>
        <dbReference type="HAMAP-Rule" id="MF_01821"/>
    </source>
</evidence>
<dbReference type="SMART" id="SM00490">
    <property type="entry name" value="HELICc"/>
    <property type="match status" value="1"/>
</dbReference>
<evidence type="ECO:0000256" key="2">
    <source>
        <dbReference type="ARBA" id="ARBA00022801"/>
    </source>
</evidence>
<evidence type="ECO:0000256" key="6">
    <source>
        <dbReference type="ARBA" id="ARBA00023125"/>
    </source>
</evidence>
<dbReference type="Gene3D" id="3.40.50.300">
    <property type="entry name" value="P-loop containing nucleotide triphosphate hydrolases"/>
    <property type="match status" value="1"/>
</dbReference>
<evidence type="ECO:0000256" key="7">
    <source>
        <dbReference type="ARBA" id="ARBA00023159"/>
    </source>
</evidence>
<keyword evidence="6 9" id="KW-0238">DNA-binding</keyword>
<evidence type="ECO:0000256" key="4">
    <source>
        <dbReference type="ARBA" id="ARBA00022840"/>
    </source>
</evidence>
<keyword evidence="14" id="KW-1185">Reference proteome</keyword>
<proteinExistence type="inferred from homology"/>
<dbReference type="NCBIfam" id="NF003426">
    <property type="entry name" value="PRK04914.1"/>
    <property type="match status" value="1"/>
</dbReference>
<feature type="coiled-coil region" evidence="10">
    <location>
        <begin position="863"/>
        <end position="906"/>
    </location>
</feature>
<organism evidence="13 14">
    <name type="scientific">Methylophaga sulfidovorans</name>
    <dbReference type="NCBI Taxonomy" id="45496"/>
    <lineage>
        <taxon>Bacteria</taxon>
        <taxon>Pseudomonadati</taxon>
        <taxon>Pseudomonadota</taxon>
        <taxon>Gammaproteobacteria</taxon>
        <taxon>Thiotrichales</taxon>
        <taxon>Piscirickettsiaceae</taxon>
        <taxon>Methylophaga</taxon>
    </lineage>
</organism>
<keyword evidence="8 9" id="KW-0804">Transcription</keyword>
<dbReference type="RefSeq" id="WP_091714027.1">
    <property type="nucleotide sequence ID" value="NZ_FOSH01000010.1"/>
</dbReference>
<dbReference type="GO" id="GO:0004386">
    <property type="term" value="F:helicase activity"/>
    <property type="evidence" value="ECO:0007669"/>
    <property type="project" value="UniProtKB-UniRule"/>
</dbReference>
<dbReference type="SMART" id="SM00487">
    <property type="entry name" value="DEXDc"/>
    <property type="match status" value="1"/>
</dbReference>
<evidence type="ECO:0000313" key="14">
    <source>
        <dbReference type="Proteomes" id="UP000198924"/>
    </source>
</evidence>
<keyword evidence="10" id="KW-0175">Coiled coil</keyword>
<dbReference type="InterPro" id="IPR049730">
    <property type="entry name" value="SNF2/RAD54-like_C"/>
</dbReference>
<dbReference type="Pfam" id="PF00176">
    <property type="entry name" value="SNF2-rel_dom"/>
    <property type="match status" value="1"/>
</dbReference>
<dbReference type="PROSITE" id="PS51192">
    <property type="entry name" value="HELICASE_ATP_BIND_1"/>
    <property type="match status" value="1"/>
</dbReference>
<dbReference type="PANTHER" id="PTHR45766">
    <property type="entry name" value="DNA ANNEALING HELICASE AND ENDONUCLEASE ZRANB3 FAMILY MEMBER"/>
    <property type="match status" value="1"/>
</dbReference>
<dbReference type="Proteomes" id="UP000198924">
    <property type="component" value="Unassembled WGS sequence"/>
</dbReference>
<dbReference type="InterPro" id="IPR023949">
    <property type="entry name" value="Helicase_RapA"/>
</dbReference>
<keyword evidence="3 9" id="KW-0347">Helicase</keyword>
<dbReference type="InterPro" id="IPR001650">
    <property type="entry name" value="Helicase_C-like"/>
</dbReference>
<dbReference type="InterPro" id="IPR040766">
    <property type="entry name" value="Tudor_2_RapA"/>
</dbReference>
<keyword evidence="1 9" id="KW-0547">Nucleotide-binding</keyword>
<dbReference type="Pfam" id="PF00271">
    <property type="entry name" value="Helicase_C"/>
    <property type="match status" value="1"/>
</dbReference>
<dbReference type="Pfam" id="PF18337">
    <property type="entry name" value="Tudor_RapA"/>
    <property type="match status" value="1"/>
</dbReference>
<reference evidence="14" key="1">
    <citation type="submission" date="2016-10" db="EMBL/GenBank/DDBJ databases">
        <authorList>
            <person name="Varghese N."/>
            <person name="Submissions S."/>
        </authorList>
    </citation>
    <scope>NUCLEOTIDE SEQUENCE [LARGE SCALE GENOMIC DNA]</scope>
    <source>
        <strain evidence="14">DSM 11578</strain>
    </source>
</reference>
<dbReference type="Gene3D" id="3.40.50.10810">
    <property type="entry name" value="Tandem AAA-ATPase domain"/>
    <property type="match status" value="1"/>
</dbReference>
<dbReference type="InterPro" id="IPR014001">
    <property type="entry name" value="Helicase_ATP-bd"/>
</dbReference>
<evidence type="ECO:0000256" key="1">
    <source>
        <dbReference type="ARBA" id="ARBA00022741"/>
    </source>
</evidence>
<keyword evidence="2 9" id="KW-0378">Hydrolase</keyword>
<dbReference type="Pfam" id="PF18339">
    <property type="entry name" value="Tudor_1_RapA"/>
    <property type="match status" value="1"/>
</dbReference>
<dbReference type="InterPro" id="IPR000330">
    <property type="entry name" value="SNF2_N"/>
</dbReference>
<sequence length="949" mass="107101">MSDSAFIVGQRWVSNSEAELGLGIIQESSGRRIEVFFPAAAESRFYAADNAPLSRVIYSEGDKVSTREDVSFVISAVQPFNGCYIYQGDTDAGEAISIHEMDLDSRVHFNQPQDRFFAGQVDKNSQFELRAKTLNYQHELVKSPIYGLLGGRVQLLPHQLYIAQQVAQRFAPRVLLADEVGLGKTIEAGLILHKQVLSGQVRRALIVVPDALLHQWLVEMLRRFNLTFTLIDHERHEALKELDEGNPFDSAQFVLCGLNDILANPQMQVDILSAQWDMLIVDEAHHLEWSPQQSSEGYQLIETLAAQIPALLLLTATPEQLGIESHFARLRLLDSDKFYDFDAFVKQEAAYQPVSELIEQLDAAESWAQLSTAQQSQLKEFIDEVLFEQLSSEEQFTAAKVDVIQQLLDRHGTGRVLYRNTRDVVKGFPNRILHQYELPLPDALVGEDVSHIILPEQHFSEADWLKNDSRVSWLVDFLKAHRDDKILIICAQADTAQQLENYLNINQGIRSAVFHEGLSLVNRDRAAAYFADDEEGAQCLVCSEIGSEGRNFQFSHHLVLFDLPVNPDLLEQRIGRLDRIGQHHDVHIHVPFYMGTAQSVLLHWYHDGMNAFEQVLAAGQRIAGETKQALQAAMAEPGNKKALDTLIKQTKQVTEQTLAELQSGRHRLLERHSYNESHAEYVVGEVESLSRSLELAGFMDDVFDAFGVDQQPHSTDSIIIEPGTHMQTQFPELPDEGLTATYQRHKALGREDMTFLTWEHPMVLGAIDMVLNSELGNSAFCTLATDEVKAGSLLLEAIFVMRTVSERDLQIQRFISESHIRLVVDERGKQYQTLFEEQDFNKMAGRIPRATAQELIRHARGPVENLLGQAKKAVANIEQTLKQEALNNMNNELEQEYQRLSALAKVNPNIRPQELDYLKQRQDKLNSGIQSASLSLDAIRVAIVTEPTN</sequence>
<dbReference type="PANTHER" id="PTHR45766:SF6">
    <property type="entry name" value="SWI_SNF-RELATED MATRIX-ASSOCIATED ACTIN-DEPENDENT REGULATOR OF CHROMATIN SUBFAMILY A-LIKE PROTEIN 1"/>
    <property type="match status" value="1"/>
</dbReference>
<dbReference type="CDD" id="cd18011">
    <property type="entry name" value="DEXDc_RapA"/>
    <property type="match status" value="1"/>
</dbReference>
<feature type="short sequence motif" description="DEAH box" evidence="9">
    <location>
        <begin position="282"/>
        <end position="285"/>
    </location>
</feature>
<dbReference type="AlphaFoldDB" id="A0A1I3ZC52"/>
<comment type="function">
    <text evidence="9">Transcription regulator that activates transcription by stimulating RNA polymerase (RNAP) recycling in case of stress conditions such as supercoiled DNA or high salt concentrations. Probably acts by releasing the RNAP, when it is trapped or immobilized on tightly supercoiled DNA. Does not activate transcription on linear DNA. Probably not involved in DNA repair.</text>
</comment>
<evidence type="ECO:0000256" key="10">
    <source>
        <dbReference type="SAM" id="Coils"/>
    </source>
</evidence>
<dbReference type="GO" id="GO:0005524">
    <property type="term" value="F:ATP binding"/>
    <property type="evidence" value="ECO:0007669"/>
    <property type="project" value="UniProtKB-UniRule"/>
</dbReference>
<dbReference type="Gene3D" id="2.30.30.140">
    <property type="match status" value="1"/>
</dbReference>
<dbReference type="Gene3D" id="3.30.360.80">
    <property type="match status" value="1"/>
</dbReference>
<gene>
    <name evidence="9" type="primary">rapA</name>
    <name evidence="13" type="ORF">SAMN04488079_11061</name>
</gene>
<dbReference type="CDD" id="cd18793">
    <property type="entry name" value="SF2_C_SNF"/>
    <property type="match status" value="1"/>
</dbReference>
<evidence type="ECO:0000259" key="12">
    <source>
        <dbReference type="PROSITE" id="PS51194"/>
    </source>
</evidence>
<comment type="similarity">
    <text evidence="9">Belongs to the SNF2/RAD54 helicase family. RapA subfamily.</text>
</comment>
<dbReference type="GO" id="GO:0003677">
    <property type="term" value="F:DNA binding"/>
    <property type="evidence" value="ECO:0007669"/>
    <property type="project" value="UniProtKB-KW"/>
</dbReference>
<keyword evidence="4 9" id="KW-0067">ATP-binding</keyword>
<dbReference type="PROSITE" id="PS51194">
    <property type="entry name" value="HELICASE_CTER"/>
    <property type="match status" value="1"/>
</dbReference>
<dbReference type="GO" id="GO:0016817">
    <property type="term" value="F:hydrolase activity, acting on acid anhydrides"/>
    <property type="evidence" value="ECO:0007669"/>
    <property type="project" value="InterPro"/>
</dbReference>
<evidence type="ECO:0000259" key="11">
    <source>
        <dbReference type="PROSITE" id="PS51192"/>
    </source>
</evidence>
<evidence type="ECO:0000313" key="13">
    <source>
        <dbReference type="EMBL" id="SFK41176.1"/>
    </source>
</evidence>
<dbReference type="STRING" id="45496.SAMN04488079_11061"/>
<name>A0A1I3ZC52_9GAMM</name>
<feature type="domain" description="Helicase C-terminal" evidence="12">
    <location>
        <begin position="470"/>
        <end position="638"/>
    </location>
</feature>
<dbReference type="OrthoDB" id="9814088at2"/>
<dbReference type="EC" id="3.6.4.-" evidence="9"/>
<evidence type="ECO:0000256" key="3">
    <source>
        <dbReference type="ARBA" id="ARBA00022806"/>
    </source>
</evidence>
<dbReference type="Gene3D" id="2.30.30.930">
    <property type="match status" value="1"/>
</dbReference>
<dbReference type="InterPro" id="IPR040765">
    <property type="entry name" value="Tudor_1_RapA"/>
</dbReference>
<keyword evidence="5 9" id="KW-0805">Transcription regulation</keyword>